<dbReference type="SMART" id="SM00448">
    <property type="entry name" value="REC"/>
    <property type="match status" value="1"/>
</dbReference>
<dbReference type="SUPFAM" id="SSF47384">
    <property type="entry name" value="Homodimeric domain of signal transducing histidine kinase"/>
    <property type="match status" value="1"/>
</dbReference>
<gene>
    <name evidence="18" type="ordered locus">TOL2_C02700</name>
</gene>
<dbReference type="PROSITE" id="PS50885">
    <property type="entry name" value="HAMP"/>
    <property type="match status" value="1"/>
</dbReference>
<dbReference type="PROSITE" id="PS50110">
    <property type="entry name" value="RESPONSE_REGULATORY"/>
    <property type="match status" value="1"/>
</dbReference>
<dbReference type="HOGENOM" id="CLU_289153_0_0_7"/>
<evidence type="ECO:0000256" key="10">
    <source>
        <dbReference type="ARBA" id="ARBA00022989"/>
    </source>
</evidence>
<dbReference type="PANTHER" id="PTHR43047:SF72">
    <property type="entry name" value="OSMOSENSING HISTIDINE PROTEIN KINASE SLN1"/>
    <property type="match status" value="1"/>
</dbReference>
<feature type="domain" description="HAMP" evidence="17">
    <location>
        <begin position="346"/>
        <end position="398"/>
    </location>
</feature>
<keyword evidence="5 18" id="KW-0808">Transferase</keyword>
<dbReference type="CDD" id="cd12913">
    <property type="entry name" value="PDC1_MCP_like"/>
    <property type="match status" value="1"/>
</dbReference>
<dbReference type="InterPro" id="IPR036097">
    <property type="entry name" value="HisK_dim/P_sf"/>
</dbReference>
<dbReference type="SUPFAM" id="SSF52172">
    <property type="entry name" value="CheY-like"/>
    <property type="match status" value="1"/>
</dbReference>
<dbReference type="Pfam" id="PF00512">
    <property type="entry name" value="HisKA"/>
    <property type="match status" value="1"/>
</dbReference>
<evidence type="ECO:0000256" key="3">
    <source>
        <dbReference type="ARBA" id="ARBA00012438"/>
    </source>
</evidence>
<evidence type="ECO:0000256" key="11">
    <source>
        <dbReference type="ARBA" id="ARBA00023136"/>
    </source>
</evidence>
<dbReference type="InterPro" id="IPR003594">
    <property type="entry name" value="HATPase_dom"/>
</dbReference>
<feature type="coiled-coil region" evidence="13">
    <location>
        <begin position="538"/>
        <end position="583"/>
    </location>
</feature>
<name>K0NCM3_DESTT</name>
<evidence type="ECO:0000256" key="12">
    <source>
        <dbReference type="PROSITE-ProRule" id="PRU00169"/>
    </source>
</evidence>
<dbReference type="GO" id="GO:0000155">
    <property type="term" value="F:phosphorelay sensor kinase activity"/>
    <property type="evidence" value="ECO:0007669"/>
    <property type="project" value="InterPro"/>
</dbReference>
<dbReference type="SMART" id="SM00388">
    <property type="entry name" value="HisKA"/>
    <property type="match status" value="1"/>
</dbReference>
<reference evidence="18 19" key="1">
    <citation type="journal article" date="2013" name="Environ. Microbiol.">
        <title>Complete genome, catabolic sub-proteomes and key-metabolites of Desulfobacula toluolica Tol2, a marine, aromatic compound-degrading, sulfate-reducing bacterium.</title>
        <authorList>
            <person name="Wohlbrand L."/>
            <person name="Jacob J.H."/>
            <person name="Kube M."/>
            <person name="Mussmann M."/>
            <person name="Jarling R."/>
            <person name="Beck A."/>
            <person name="Amann R."/>
            <person name="Wilkes H."/>
            <person name="Reinhardt R."/>
            <person name="Rabus R."/>
        </authorList>
    </citation>
    <scope>NUCLEOTIDE SEQUENCE [LARGE SCALE GENOMIC DNA]</scope>
    <source>
        <strain evidence="19">DSM 7467 / Tol2</strain>
    </source>
</reference>
<evidence type="ECO:0000313" key="19">
    <source>
        <dbReference type="Proteomes" id="UP000007347"/>
    </source>
</evidence>
<dbReference type="SMART" id="SM00387">
    <property type="entry name" value="HATPase_c"/>
    <property type="match status" value="1"/>
</dbReference>
<dbReference type="GO" id="GO:0009927">
    <property type="term" value="F:histidine phosphotransfer kinase activity"/>
    <property type="evidence" value="ECO:0007669"/>
    <property type="project" value="TreeGrafter"/>
</dbReference>
<keyword evidence="13" id="KW-0175">Coiled coil</keyword>
<dbReference type="InterPro" id="IPR001789">
    <property type="entry name" value="Sig_transdc_resp-reg_receiver"/>
</dbReference>
<dbReference type="InterPro" id="IPR004358">
    <property type="entry name" value="Sig_transdc_His_kin-like_C"/>
</dbReference>
<keyword evidence="19" id="KW-1185">Reference proteome</keyword>
<proteinExistence type="predicted"/>
<evidence type="ECO:0000256" key="1">
    <source>
        <dbReference type="ARBA" id="ARBA00000085"/>
    </source>
</evidence>
<evidence type="ECO:0000313" key="18">
    <source>
        <dbReference type="EMBL" id="CCK78440.1"/>
    </source>
</evidence>
<evidence type="ECO:0000256" key="2">
    <source>
        <dbReference type="ARBA" id="ARBA00004370"/>
    </source>
</evidence>
<evidence type="ECO:0000256" key="8">
    <source>
        <dbReference type="ARBA" id="ARBA00022777"/>
    </source>
</evidence>
<feature type="domain" description="PAS" evidence="16">
    <location>
        <begin position="424"/>
        <end position="461"/>
    </location>
</feature>
<dbReference type="FunFam" id="3.30.565.10:FF:000010">
    <property type="entry name" value="Sensor histidine kinase RcsC"/>
    <property type="match status" value="1"/>
</dbReference>
<evidence type="ECO:0000256" key="6">
    <source>
        <dbReference type="ARBA" id="ARBA00022692"/>
    </source>
</evidence>
<dbReference type="CDD" id="cd00082">
    <property type="entry name" value="HisKA"/>
    <property type="match status" value="1"/>
</dbReference>
<organism evidence="18 19">
    <name type="scientific">Desulfobacula toluolica (strain DSM 7467 / Tol2)</name>
    <dbReference type="NCBI Taxonomy" id="651182"/>
    <lineage>
        <taxon>Bacteria</taxon>
        <taxon>Pseudomonadati</taxon>
        <taxon>Thermodesulfobacteriota</taxon>
        <taxon>Desulfobacteria</taxon>
        <taxon>Desulfobacterales</taxon>
        <taxon>Desulfobacteraceae</taxon>
        <taxon>Desulfobacula</taxon>
    </lineage>
</organism>
<dbReference type="STRING" id="651182.TOL2_C02700"/>
<dbReference type="PROSITE" id="PS50109">
    <property type="entry name" value="HIS_KIN"/>
    <property type="match status" value="1"/>
</dbReference>
<dbReference type="Pfam" id="PF02518">
    <property type="entry name" value="HATPase_c"/>
    <property type="match status" value="1"/>
</dbReference>
<dbReference type="Gene3D" id="3.30.565.10">
    <property type="entry name" value="Histidine kinase-like ATPase, C-terminal domain"/>
    <property type="match status" value="1"/>
</dbReference>
<dbReference type="CDD" id="cd06225">
    <property type="entry name" value="HAMP"/>
    <property type="match status" value="1"/>
</dbReference>
<keyword evidence="7" id="KW-0547">Nucleotide-binding</keyword>
<dbReference type="Gene3D" id="3.40.50.2300">
    <property type="match status" value="1"/>
</dbReference>
<dbReference type="AlphaFoldDB" id="K0NCM3"/>
<dbReference type="PRINTS" id="PR00344">
    <property type="entry name" value="BCTRLSENSOR"/>
</dbReference>
<dbReference type="KEGG" id="dto:TOL2_C02700"/>
<dbReference type="GO" id="GO:0005886">
    <property type="term" value="C:plasma membrane"/>
    <property type="evidence" value="ECO:0007669"/>
    <property type="project" value="TreeGrafter"/>
</dbReference>
<dbReference type="EMBL" id="FO203503">
    <property type="protein sequence ID" value="CCK78440.1"/>
    <property type="molecule type" value="Genomic_DNA"/>
</dbReference>
<feature type="domain" description="Histidine kinase" evidence="14">
    <location>
        <begin position="590"/>
        <end position="814"/>
    </location>
</feature>
<feature type="modified residue" description="4-aspartylphosphate" evidence="12">
    <location>
        <position position="889"/>
    </location>
</feature>
<dbReference type="SUPFAM" id="SSF55874">
    <property type="entry name" value="ATPase domain of HSP90 chaperone/DNA topoisomerase II/histidine kinase"/>
    <property type="match status" value="1"/>
</dbReference>
<evidence type="ECO:0000256" key="9">
    <source>
        <dbReference type="ARBA" id="ARBA00022840"/>
    </source>
</evidence>
<dbReference type="FunFam" id="1.10.287.130:FF:000004">
    <property type="entry name" value="Ethylene receptor 1"/>
    <property type="match status" value="1"/>
</dbReference>
<feature type="coiled-coil region" evidence="13">
    <location>
        <begin position="386"/>
        <end position="420"/>
    </location>
</feature>
<evidence type="ECO:0000259" key="14">
    <source>
        <dbReference type="PROSITE" id="PS50109"/>
    </source>
</evidence>
<accession>K0NCM3</accession>
<evidence type="ECO:0000256" key="7">
    <source>
        <dbReference type="ARBA" id="ARBA00022741"/>
    </source>
</evidence>
<keyword evidence="4 12" id="KW-0597">Phosphoprotein</keyword>
<evidence type="ECO:0000259" key="17">
    <source>
        <dbReference type="PROSITE" id="PS50885"/>
    </source>
</evidence>
<dbReference type="InterPro" id="IPR000014">
    <property type="entry name" value="PAS"/>
</dbReference>
<evidence type="ECO:0000256" key="4">
    <source>
        <dbReference type="ARBA" id="ARBA00022553"/>
    </source>
</evidence>
<dbReference type="Proteomes" id="UP000007347">
    <property type="component" value="Chromosome"/>
</dbReference>
<evidence type="ECO:0000256" key="5">
    <source>
        <dbReference type="ARBA" id="ARBA00022679"/>
    </source>
</evidence>
<dbReference type="Pfam" id="PF00072">
    <property type="entry name" value="Response_reg"/>
    <property type="match status" value="1"/>
</dbReference>
<comment type="catalytic activity">
    <reaction evidence="1">
        <text>ATP + protein L-histidine = ADP + protein N-phospho-L-histidine.</text>
        <dbReference type="EC" id="2.7.13.3"/>
    </reaction>
</comment>
<dbReference type="InterPro" id="IPR036890">
    <property type="entry name" value="HATPase_C_sf"/>
</dbReference>
<keyword evidence="9" id="KW-0067">ATP-binding</keyword>
<dbReference type="InterPro" id="IPR003660">
    <property type="entry name" value="HAMP_dom"/>
</dbReference>
<dbReference type="PATRIC" id="fig|651182.5.peg.337"/>
<feature type="domain" description="Response regulatory" evidence="15">
    <location>
        <begin position="840"/>
        <end position="955"/>
    </location>
</feature>
<keyword evidence="6" id="KW-0812">Transmembrane</keyword>
<dbReference type="InterPro" id="IPR035965">
    <property type="entry name" value="PAS-like_dom_sf"/>
</dbReference>
<dbReference type="PROSITE" id="PS50112">
    <property type="entry name" value="PAS"/>
    <property type="match status" value="1"/>
</dbReference>
<evidence type="ECO:0000256" key="13">
    <source>
        <dbReference type="SAM" id="Coils"/>
    </source>
</evidence>
<dbReference type="Gene3D" id="3.30.450.20">
    <property type="entry name" value="PAS domain"/>
    <property type="match status" value="3"/>
</dbReference>
<keyword evidence="8" id="KW-0418">Kinase</keyword>
<keyword evidence="11" id="KW-0472">Membrane</keyword>
<protein>
    <recommendedName>
        <fullName evidence="3">histidine kinase</fullName>
        <ecNumber evidence="3">2.7.13.3</ecNumber>
    </recommendedName>
</protein>
<dbReference type="PANTHER" id="PTHR43047">
    <property type="entry name" value="TWO-COMPONENT HISTIDINE PROTEIN KINASE"/>
    <property type="match status" value="1"/>
</dbReference>
<sequence length="1061" mass="120838">MIILLVTFFYFVMKNSLIKNAEKMIKYNTEAVALKVEKTNMEAVTVPKTMAIAQENGMWGNRKLSTAYAREILKNTPRFTGAYFGYEPNADQDDQIYRNNNPSQAKSMDKNGRYLPYWFAAGEQIKLTPLINMETSLYYQGCKDRYFSTKKDKAMVTEPYFYEGKMIVEQTYPIEINGKFMGIAGVDRALTDLLIFLNSFKPYDTSKLILISRMGRIISSNMNLGSEKTFKLSLEKLKSKGQKIEETQLDRSMLTFDINDTDYSGILQMFHKARKGTIPLLKKVDPFDNNTYYYYSGKIPTGDWTIVMRVAENEILRPIKIILYGVSGASLLLIGLQVILAIHLSRTMTDPINEVIDASTRIANGNFEVFLQRSDISEIDTLALSLANTAHKLKILTQKLNDEKDQLEDEVEERKQIEASLSESHERFKKVVDGLDAIVYVSDMDNHELLFVNKYAEDVFGDILGTTCWKTLQTNQTGVCSFCTNEKLLDKNGNSTGIYKWEYPNSSNGSWYDCRDQAIPWTDGRMVRMEIAMDITDRKKTEEELSKHRDHLEELVKERTIDLTHTNKKLEKEKEKAEAANRAKSAFLTNMSHEIRTPMNAILGFTEILKEKIENPQLSLYIKSVFSAGKSLLSLINDILDLSKVEAGMLTLEYKPVSLLDILDEMKTVFEQKTSDKGLEFIMEIPFDLPIALFLDEIRIRQVLINLIGNAIKFTNTGYVKVSAKYQYPDPIHRSLIDLTILVEDTGMGIAEDQLDVVFNAFVQQKGQKTSQFGGTGLGLAITKNLIKVMKGEIHIKSEVGKGSVFFIELKGIEVSSAEALKSTQEKFIDFTSLQFKGSKILIVDDIKYNRDLVSSYLEDFNLMLLEAENGKEAIYSAKKNHPNLVLMDMKMPEMDGYEAMNILKKDKALKTIPVIAVTASAMKKDEEMISQLFDSYLRKPISKTDLVAEIMKFLPHFMMKKHKSVNVGTTAAKEPLKTGLKTAPDYFELQKILKRRCKESEHLCCNMAIDKIETFARDMKKLGNEFQCESLVLWGEDLYLAAVSFDADKIKQILEELYTI</sequence>
<dbReference type="Gene3D" id="6.10.340.10">
    <property type="match status" value="1"/>
</dbReference>
<dbReference type="InterPro" id="IPR011006">
    <property type="entry name" value="CheY-like_superfamily"/>
</dbReference>
<dbReference type="CDD" id="cd16922">
    <property type="entry name" value="HATPase_EvgS-ArcB-TorS-like"/>
    <property type="match status" value="1"/>
</dbReference>
<dbReference type="Gene3D" id="1.10.287.130">
    <property type="match status" value="1"/>
</dbReference>
<dbReference type="InterPro" id="IPR003661">
    <property type="entry name" value="HisK_dim/P_dom"/>
</dbReference>
<dbReference type="EC" id="2.7.13.3" evidence="3"/>
<evidence type="ECO:0000259" key="15">
    <source>
        <dbReference type="PROSITE" id="PS50110"/>
    </source>
</evidence>
<dbReference type="GO" id="GO:0005524">
    <property type="term" value="F:ATP binding"/>
    <property type="evidence" value="ECO:0007669"/>
    <property type="project" value="UniProtKB-KW"/>
</dbReference>
<keyword evidence="10" id="KW-1133">Transmembrane helix</keyword>
<evidence type="ECO:0000259" key="16">
    <source>
        <dbReference type="PROSITE" id="PS50112"/>
    </source>
</evidence>
<comment type="subcellular location">
    <subcellularLocation>
        <location evidence="2">Membrane</location>
    </subcellularLocation>
</comment>
<dbReference type="InterPro" id="IPR005467">
    <property type="entry name" value="His_kinase_dom"/>
</dbReference>
<dbReference type="SUPFAM" id="SSF55785">
    <property type="entry name" value="PYP-like sensor domain (PAS domain)"/>
    <property type="match status" value="1"/>
</dbReference>